<dbReference type="AlphaFoldDB" id="A0A2P2QVJ4"/>
<accession>A0A2P2QVJ4</accession>
<proteinExistence type="predicted"/>
<organism evidence="1">
    <name type="scientific">Rhizophora mucronata</name>
    <name type="common">Asiatic mangrove</name>
    <dbReference type="NCBI Taxonomy" id="61149"/>
    <lineage>
        <taxon>Eukaryota</taxon>
        <taxon>Viridiplantae</taxon>
        <taxon>Streptophyta</taxon>
        <taxon>Embryophyta</taxon>
        <taxon>Tracheophyta</taxon>
        <taxon>Spermatophyta</taxon>
        <taxon>Magnoliopsida</taxon>
        <taxon>eudicotyledons</taxon>
        <taxon>Gunneridae</taxon>
        <taxon>Pentapetalae</taxon>
        <taxon>rosids</taxon>
        <taxon>fabids</taxon>
        <taxon>Malpighiales</taxon>
        <taxon>Rhizophoraceae</taxon>
        <taxon>Rhizophora</taxon>
    </lineage>
</organism>
<name>A0A2P2QVJ4_RHIMU</name>
<reference evidence="1" key="1">
    <citation type="submission" date="2018-02" db="EMBL/GenBank/DDBJ databases">
        <title>Rhizophora mucronata_Transcriptome.</title>
        <authorList>
            <person name="Meera S.P."/>
            <person name="Sreeshan A."/>
            <person name="Augustine A."/>
        </authorList>
    </citation>
    <scope>NUCLEOTIDE SEQUENCE</scope>
    <source>
        <tissue evidence="1">Leaf</tissue>
    </source>
</reference>
<sequence>MPFLLFLGGEEGGGLSSNSLCGYYLVFAT</sequence>
<evidence type="ECO:0000313" key="1">
    <source>
        <dbReference type="EMBL" id="MBX71039.1"/>
    </source>
</evidence>
<dbReference type="EMBL" id="GGEC01090555">
    <property type="protein sequence ID" value="MBX71039.1"/>
    <property type="molecule type" value="Transcribed_RNA"/>
</dbReference>
<protein>
    <submittedName>
        <fullName evidence="1">Uncharacterized protein</fullName>
    </submittedName>
</protein>